<proteinExistence type="predicted"/>
<dbReference type="Gene3D" id="3.30.70.100">
    <property type="match status" value="1"/>
</dbReference>
<dbReference type="Proteomes" id="UP000595254">
    <property type="component" value="Chromosome"/>
</dbReference>
<name>A0A974S2Y8_PERPY</name>
<dbReference type="RefSeq" id="WP_040372625.1">
    <property type="nucleotide sequence ID" value="NZ_CP068053.1"/>
</dbReference>
<evidence type="ECO:0000313" key="3">
    <source>
        <dbReference type="Proteomes" id="UP000595254"/>
    </source>
</evidence>
<dbReference type="AlphaFoldDB" id="A0A974S2Y8"/>
<evidence type="ECO:0000259" key="1">
    <source>
        <dbReference type="PROSITE" id="PS50846"/>
    </source>
</evidence>
<organism evidence="2 3">
    <name type="scientific">Peribacillus psychrosaccharolyticus</name>
    <name type="common">Bacillus psychrosaccharolyticus</name>
    <dbReference type="NCBI Taxonomy" id="1407"/>
    <lineage>
        <taxon>Bacteria</taxon>
        <taxon>Bacillati</taxon>
        <taxon>Bacillota</taxon>
        <taxon>Bacilli</taxon>
        <taxon>Bacillales</taxon>
        <taxon>Bacillaceae</taxon>
        <taxon>Peribacillus</taxon>
    </lineage>
</organism>
<accession>A0A974S2Y8</accession>
<sequence>MLTTTMYVKEATSDGPIQNIQAILQQTEGIERAMIDVDDGEIKIEYHPEKISPQLITVLIEQNGLHVQTEK</sequence>
<dbReference type="PROSITE" id="PS50846">
    <property type="entry name" value="HMA_2"/>
    <property type="match status" value="1"/>
</dbReference>
<keyword evidence="3" id="KW-1185">Reference proteome</keyword>
<evidence type="ECO:0000313" key="2">
    <source>
        <dbReference type="EMBL" id="QQT02245.1"/>
    </source>
</evidence>
<protein>
    <submittedName>
        <fullName evidence="2">Heavy-metal-associated domain-containing protein</fullName>
    </submittedName>
</protein>
<feature type="domain" description="HMA" evidence="1">
    <location>
        <begin position="2"/>
        <end position="68"/>
    </location>
</feature>
<dbReference type="GO" id="GO:0046872">
    <property type="term" value="F:metal ion binding"/>
    <property type="evidence" value="ECO:0007669"/>
    <property type="project" value="InterPro"/>
</dbReference>
<dbReference type="EMBL" id="CP068053">
    <property type="protein sequence ID" value="QQT02245.1"/>
    <property type="molecule type" value="Genomic_DNA"/>
</dbReference>
<dbReference type="InterPro" id="IPR036163">
    <property type="entry name" value="HMA_dom_sf"/>
</dbReference>
<dbReference type="KEGG" id="ppsr:I6J18_10580"/>
<reference evidence="2 3" key="1">
    <citation type="submission" date="2021-01" db="EMBL/GenBank/DDBJ databases">
        <title>FDA dAtabase for Regulatory Grade micrObial Sequences (FDA-ARGOS): Supporting development and validation of Infectious Disease Dx tests.</title>
        <authorList>
            <person name="Nelson B."/>
            <person name="Plummer A."/>
            <person name="Tallon L."/>
            <person name="Sadzewicz L."/>
            <person name="Zhao X."/>
            <person name="Boylan J."/>
            <person name="Ott S."/>
            <person name="Bowen H."/>
            <person name="Vavikolanu K."/>
            <person name="Mehta A."/>
            <person name="Aluvathingal J."/>
            <person name="Nadendla S."/>
            <person name="Myers T."/>
            <person name="Yan Y."/>
            <person name="Sichtig H."/>
        </authorList>
    </citation>
    <scope>NUCLEOTIDE SEQUENCE [LARGE SCALE GENOMIC DNA]</scope>
    <source>
        <strain evidence="2 3">FDAARGOS_1161</strain>
    </source>
</reference>
<gene>
    <name evidence="2" type="ORF">I6J18_10580</name>
</gene>
<dbReference type="InterPro" id="IPR006121">
    <property type="entry name" value="HMA_dom"/>
</dbReference>
<dbReference type="SUPFAM" id="SSF55008">
    <property type="entry name" value="HMA, heavy metal-associated domain"/>
    <property type="match status" value="1"/>
</dbReference>